<organism evidence="2">
    <name type="scientific">Amphimedon queenslandica</name>
    <name type="common">Sponge</name>
    <dbReference type="NCBI Taxonomy" id="400682"/>
    <lineage>
        <taxon>Eukaryota</taxon>
        <taxon>Metazoa</taxon>
        <taxon>Porifera</taxon>
        <taxon>Demospongiae</taxon>
        <taxon>Heteroscleromorpha</taxon>
        <taxon>Haplosclerida</taxon>
        <taxon>Niphatidae</taxon>
        <taxon>Amphimedon</taxon>
    </lineage>
</organism>
<proteinExistence type="predicted"/>
<protein>
    <recommendedName>
        <fullName evidence="1">Ubiquitin carboxyl-terminal hydrolase 47 C-terminal domain-containing protein</fullName>
    </recommendedName>
</protein>
<sequence length="144" mass="16846">MKGLDETIRSINSGSEFCSYVMDLIVTNTQVGEFKKQIIEEAKVQGIDCVLELEKLFSCYEPEKMEYETQEQLAATYTKVDNKTIIRACSTTRRVRTIAFDFYSSFLGEFIYKSTYLQVKEDYKIQIKNVILTYVMHTIFQEYS</sequence>
<name>A0A1X7VGY0_AMPQE</name>
<dbReference type="Pfam" id="PF19718">
    <property type="entry name" value="USP47_C"/>
    <property type="match status" value="1"/>
</dbReference>
<evidence type="ECO:0000259" key="1">
    <source>
        <dbReference type="Pfam" id="PF19718"/>
    </source>
</evidence>
<dbReference type="InParanoid" id="A0A1X7VGY0"/>
<feature type="domain" description="Ubiquitin carboxyl-terminal hydrolase 47 C-terminal" evidence="1">
    <location>
        <begin position="15"/>
        <end position="56"/>
    </location>
</feature>
<dbReference type="AlphaFoldDB" id="A0A1X7VGY0"/>
<evidence type="ECO:0000313" key="2">
    <source>
        <dbReference type="EnsemblMetazoa" id="Aqu2.1.39326_001"/>
    </source>
</evidence>
<dbReference type="InterPro" id="IPR045578">
    <property type="entry name" value="USP47_C"/>
</dbReference>
<accession>A0A1X7VGY0</accession>
<dbReference type="EnsemblMetazoa" id="Aqu2.1.39326_001">
    <property type="protein sequence ID" value="Aqu2.1.39326_001"/>
    <property type="gene ID" value="Aqu2.1.39326"/>
</dbReference>
<reference evidence="2" key="1">
    <citation type="submission" date="2017-05" db="UniProtKB">
        <authorList>
            <consortium name="EnsemblMetazoa"/>
        </authorList>
    </citation>
    <scope>IDENTIFICATION</scope>
</reference>